<gene>
    <name evidence="3" type="ORF">LCMAC101_03270</name>
</gene>
<dbReference type="CDD" id="cd10845">
    <property type="entry name" value="DSRM_RNAse_III_family"/>
    <property type="match status" value="1"/>
</dbReference>
<sequence length="226" mass="25320">MSEKNKLQEFFQKKSLPLPTYYTNKVGGTDNNPKWVCIIKLFNGEMIYSNPSSGKKACEMEAAAKALAMISSHDLNCKNEKYRFDIDFSVIILVDGENQPIIPIKFVTEVHTSASLIVYISKGHPIKPKLEENDIRIVEVDSTRKDAVDLAIVMDSVRLHFDHIIVVTNDHFGATLVELLNKEFGHLTGQMSNRVTGILPGSSSGHLVRNYEELLNILEELSSSNI</sequence>
<name>A0A481YRB6_9VIRU</name>
<dbReference type="Gene3D" id="3.30.160.20">
    <property type="match status" value="1"/>
</dbReference>
<dbReference type="GO" id="GO:0003723">
    <property type="term" value="F:RNA binding"/>
    <property type="evidence" value="ECO:0007669"/>
    <property type="project" value="UniProtKB-UniRule"/>
</dbReference>
<evidence type="ECO:0000313" key="3">
    <source>
        <dbReference type="EMBL" id="QBK85732.1"/>
    </source>
</evidence>
<evidence type="ECO:0000259" key="2">
    <source>
        <dbReference type="PROSITE" id="PS50137"/>
    </source>
</evidence>
<dbReference type="PROSITE" id="PS50137">
    <property type="entry name" value="DS_RBD"/>
    <property type="match status" value="1"/>
</dbReference>
<dbReference type="SUPFAM" id="SSF54768">
    <property type="entry name" value="dsRNA-binding domain-like"/>
    <property type="match status" value="1"/>
</dbReference>
<protein>
    <submittedName>
        <fullName evidence="3">Double-stranded RNA binding motif-containing protein</fullName>
    </submittedName>
</protein>
<accession>A0A481YRB6</accession>
<dbReference type="InterPro" id="IPR014720">
    <property type="entry name" value="dsRBD_dom"/>
</dbReference>
<dbReference type="EMBL" id="MK500327">
    <property type="protein sequence ID" value="QBK85732.1"/>
    <property type="molecule type" value="Genomic_DNA"/>
</dbReference>
<keyword evidence="1" id="KW-0694">RNA-binding</keyword>
<proteinExistence type="predicted"/>
<organism evidence="3">
    <name type="scientific">Marseillevirus LCMAC101</name>
    <dbReference type="NCBI Taxonomy" id="2506602"/>
    <lineage>
        <taxon>Viruses</taxon>
        <taxon>Varidnaviria</taxon>
        <taxon>Bamfordvirae</taxon>
        <taxon>Nucleocytoviricota</taxon>
        <taxon>Megaviricetes</taxon>
        <taxon>Pimascovirales</taxon>
        <taxon>Pimascovirales incertae sedis</taxon>
        <taxon>Marseilleviridae</taxon>
    </lineage>
</organism>
<evidence type="ECO:0000256" key="1">
    <source>
        <dbReference type="PROSITE-ProRule" id="PRU00266"/>
    </source>
</evidence>
<reference evidence="3" key="1">
    <citation type="journal article" date="2019" name="MBio">
        <title>Virus Genomes from Deep Sea Sediments Expand the Ocean Megavirome and Support Independent Origins of Viral Gigantism.</title>
        <authorList>
            <person name="Backstrom D."/>
            <person name="Yutin N."/>
            <person name="Jorgensen S.L."/>
            <person name="Dharamshi J."/>
            <person name="Homa F."/>
            <person name="Zaremba-Niedwiedzka K."/>
            <person name="Spang A."/>
            <person name="Wolf Y.I."/>
            <person name="Koonin E.V."/>
            <person name="Ettema T.J."/>
        </authorList>
    </citation>
    <scope>NUCLEOTIDE SEQUENCE</scope>
</reference>
<dbReference type="SMART" id="SM00358">
    <property type="entry name" value="DSRM"/>
    <property type="match status" value="1"/>
</dbReference>
<dbReference type="Pfam" id="PF00035">
    <property type="entry name" value="dsrm"/>
    <property type="match status" value="1"/>
</dbReference>
<feature type="domain" description="DRBM" evidence="2">
    <location>
        <begin position="2"/>
        <end position="72"/>
    </location>
</feature>